<gene>
    <name evidence="2" type="ORF">RB653_007542</name>
</gene>
<sequence>MSIFFKKSNKKDNETSSKSNKKSSKKQPKKTIESLPNIILINILSLVSDEYHESVSEYRFVCKLWSELICKSVSIRINFNKPTTIASPRPVASSKNKSTSTSSSQQQQQQQQQIPLGFYHIQRTIVKFSKIRYLSFRNNLSLDVELLLDIFNGNQKKFCESLQHLDIGKMDLEKRDPKMQLVNRVLTNFPNLMALDISDNELTAQSISAFKDTLKNWKSHPLLSSLNLSINKIDSDGSLILGQAIFQASDDNNCNIEFLNLRGCLLKEKSLENLLCIGSSGDGENGGVGEIYKKALNLNSLLIGHNLIGCSTDSCSGLKVLEKLLLKSTKLQYLDLEYCGIGTNGFTELSPSLLSSCSSSLVYIDLTSNQLDVSDSTKQFEDSIERNKDSITLKFIETSMNKWSFEKLRSRSEYVQLPMICQKQYDFRHLLCDCIQSIKKNGYFYPSICKIKTPTILSK</sequence>
<evidence type="ECO:0008006" key="4">
    <source>
        <dbReference type="Google" id="ProtNLM"/>
    </source>
</evidence>
<protein>
    <recommendedName>
        <fullName evidence="4">F-box domain-containing protein</fullName>
    </recommendedName>
</protein>
<dbReference type="AlphaFoldDB" id="A0AAN7TNS2"/>
<dbReference type="InterPro" id="IPR052394">
    <property type="entry name" value="LRR-containing"/>
</dbReference>
<proteinExistence type="predicted"/>
<name>A0AAN7TNS2_9MYCE</name>
<dbReference type="InterPro" id="IPR032675">
    <property type="entry name" value="LRR_dom_sf"/>
</dbReference>
<keyword evidence="3" id="KW-1185">Reference proteome</keyword>
<evidence type="ECO:0000256" key="1">
    <source>
        <dbReference type="SAM" id="MobiDB-lite"/>
    </source>
</evidence>
<dbReference type="Gene3D" id="3.80.10.10">
    <property type="entry name" value="Ribonuclease Inhibitor"/>
    <property type="match status" value="2"/>
</dbReference>
<dbReference type="InterPro" id="IPR001611">
    <property type="entry name" value="Leu-rich_rpt"/>
</dbReference>
<dbReference type="SMART" id="SM00368">
    <property type="entry name" value="LRR_RI"/>
    <property type="match status" value="3"/>
</dbReference>
<feature type="region of interest" description="Disordered" evidence="1">
    <location>
        <begin position="86"/>
        <end position="109"/>
    </location>
</feature>
<dbReference type="Pfam" id="PF13516">
    <property type="entry name" value="LRR_6"/>
    <property type="match status" value="1"/>
</dbReference>
<feature type="region of interest" description="Disordered" evidence="1">
    <location>
        <begin position="1"/>
        <end position="30"/>
    </location>
</feature>
<dbReference type="PANTHER" id="PTHR24114:SF2">
    <property type="entry name" value="F-BOX DOMAIN-CONTAINING PROTEIN-RELATED"/>
    <property type="match status" value="1"/>
</dbReference>
<evidence type="ECO:0000313" key="3">
    <source>
        <dbReference type="Proteomes" id="UP001344447"/>
    </source>
</evidence>
<dbReference type="Proteomes" id="UP001344447">
    <property type="component" value="Unassembled WGS sequence"/>
</dbReference>
<comment type="caution">
    <text evidence="2">The sequence shown here is derived from an EMBL/GenBank/DDBJ whole genome shotgun (WGS) entry which is preliminary data.</text>
</comment>
<evidence type="ECO:0000313" key="2">
    <source>
        <dbReference type="EMBL" id="KAK5576399.1"/>
    </source>
</evidence>
<dbReference type="EMBL" id="JAVFKY010000005">
    <property type="protein sequence ID" value="KAK5576399.1"/>
    <property type="molecule type" value="Genomic_DNA"/>
</dbReference>
<feature type="compositionally biased region" description="Basic residues" evidence="1">
    <location>
        <begin position="19"/>
        <end position="29"/>
    </location>
</feature>
<feature type="compositionally biased region" description="Low complexity" evidence="1">
    <location>
        <begin position="98"/>
        <end position="109"/>
    </location>
</feature>
<dbReference type="SUPFAM" id="SSF52047">
    <property type="entry name" value="RNI-like"/>
    <property type="match status" value="1"/>
</dbReference>
<dbReference type="PANTHER" id="PTHR24114">
    <property type="entry name" value="LEUCINE RICH REPEAT FAMILY PROTEIN"/>
    <property type="match status" value="1"/>
</dbReference>
<reference evidence="2 3" key="1">
    <citation type="submission" date="2023-11" db="EMBL/GenBank/DDBJ databases">
        <title>Dfirmibasis_genome.</title>
        <authorList>
            <person name="Edelbroek B."/>
            <person name="Kjellin J."/>
            <person name="Jerlstrom-Hultqvist J."/>
            <person name="Soderbom F."/>
        </authorList>
    </citation>
    <scope>NUCLEOTIDE SEQUENCE [LARGE SCALE GENOMIC DNA]</scope>
    <source>
        <strain evidence="2 3">TNS-C-14</strain>
    </source>
</reference>
<organism evidence="2 3">
    <name type="scientific">Dictyostelium firmibasis</name>
    <dbReference type="NCBI Taxonomy" id="79012"/>
    <lineage>
        <taxon>Eukaryota</taxon>
        <taxon>Amoebozoa</taxon>
        <taxon>Evosea</taxon>
        <taxon>Eumycetozoa</taxon>
        <taxon>Dictyostelia</taxon>
        <taxon>Dictyosteliales</taxon>
        <taxon>Dictyosteliaceae</taxon>
        <taxon>Dictyostelium</taxon>
    </lineage>
</organism>
<accession>A0AAN7TNS2</accession>